<evidence type="ECO:0000313" key="2">
    <source>
        <dbReference type="EMBL" id="KZT53793.1"/>
    </source>
</evidence>
<keyword evidence="1" id="KW-0472">Membrane</keyword>
<evidence type="ECO:0000313" key="3">
    <source>
        <dbReference type="Proteomes" id="UP000076842"/>
    </source>
</evidence>
<reference evidence="2 3" key="1">
    <citation type="journal article" date="2016" name="Mol. Biol. Evol.">
        <title>Comparative Genomics of Early-Diverging Mushroom-Forming Fungi Provides Insights into the Origins of Lignocellulose Decay Capabilities.</title>
        <authorList>
            <person name="Nagy L.G."/>
            <person name="Riley R."/>
            <person name="Tritt A."/>
            <person name="Adam C."/>
            <person name="Daum C."/>
            <person name="Floudas D."/>
            <person name="Sun H."/>
            <person name="Yadav J.S."/>
            <person name="Pangilinan J."/>
            <person name="Larsson K.H."/>
            <person name="Matsuura K."/>
            <person name="Barry K."/>
            <person name="Labutti K."/>
            <person name="Kuo R."/>
            <person name="Ohm R.A."/>
            <person name="Bhattacharya S.S."/>
            <person name="Shirouzu T."/>
            <person name="Yoshinaga Y."/>
            <person name="Martin F.M."/>
            <person name="Grigoriev I.V."/>
            <person name="Hibbett D.S."/>
        </authorList>
    </citation>
    <scope>NUCLEOTIDE SEQUENCE [LARGE SCALE GENOMIC DNA]</scope>
    <source>
        <strain evidence="2 3">HHB12733</strain>
    </source>
</reference>
<keyword evidence="1" id="KW-1133">Transmembrane helix</keyword>
<organism evidence="2 3">
    <name type="scientific">Calocera cornea HHB12733</name>
    <dbReference type="NCBI Taxonomy" id="1353952"/>
    <lineage>
        <taxon>Eukaryota</taxon>
        <taxon>Fungi</taxon>
        <taxon>Dikarya</taxon>
        <taxon>Basidiomycota</taxon>
        <taxon>Agaricomycotina</taxon>
        <taxon>Dacrymycetes</taxon>
        <taxon>Dacrymycetales</taxon>
        <taxon>Dacrymycetaceae</taxon>
        <taxon>Calocera</taxon>
    </lineage>
</organism>
<name>A0A165DYC1_9BASI</name>
<dbReference type="Proteomes" id="UP000076842">
    <property type="component" value="Unassembled WGS sequence"/>
</dbReference>
<sequence length="82" mass="9335">MLSNHIDCTAGSGWYEGLRPAWSLATHTDPYNESAELMCILTAVNTTVAFLMSTLLLSLMLWREVHWFKSHVAERAKEVQRP</sequence>
<keyword evidence="1" id="KW-0812">Transmembrane</keyword>
<accession>A0A165DYC1</accession>
<evidence type="ECO:0008006" key="4">
    <source>
        <dbReference type="Google" id="ProtNLM"/>
    </source>
</evidence>
<evidence type="ECO:0000256" key="1">
    <source>
        <dbReference type="SAM" id="Phobius"/>
    </source>
</evidence>
<protein>
    <recommendedName>
        <fullName evidence="4">Copper transporter</fullName>
    </recommendedName>
</protein>
<gene>
    <name evidence="2" type="ORF">CALCODRAFT_500639</name>
</gene>
<dbReference type="AlphaFoldDB" id="A0A165DYC1"/>
<proteinExistence type="predicted"/>
<keyword evidence="3" id="KW-1185">Reference proteome</keyword>
<dbReference type="InParanoid" id="A0A165DYC1"/>
<feature type="transmembrane region" description="Helical" evidence="1">
    <location>
        <begin position="40"/>
        <end position="62"/>
    </location>
</feature>
<dbReference type="EMBL" id="KV424028">
    <property type="protein sequence ID" value="KZT53793.1"/>
    <property type="molecule type" value="Genomic_DNA"/>
</dbReference>